<dbReference type="Pfam" id="PF00078">
    <property type="entry name" value="RVT_1"/>
    <property type="match status" value="1"/>
</dbReference>
<keyword evidence="5" id="KW-1185">Reference proteome</keyword>
<feature type="domain" description="Reverse transcriptase" evidence="3">
    <location>
        <begin position="769"/>
        <end position="1045"/>
    </location>
</feature>
<dbReference type="InterPro" id="IPR036691">
    <property type="entry name" value="Endo/exonu/phosph_ase_sf"/>
</dbReference>
<evidence type="ECO:0000256" key="1">
    <source>
        <dbReference type="SAM" id="Coils"/>
    </source>
</evidence>
<dbReference type="PANTHER" id="PTHR19446">
    <property type="entry name" value="REVERSE TRANSCRIPTASES"/>
    <property type="match status" value="1"/>
</dbReference>
<organism evidence="4 5">
    <name type="scientific">Symbiodinium necroappetens</name>
    <dbReference type="NCBI Taxonomy" id="1628268"/>
    <lineage>
        <taxon>Eukaryota</taxon>
        <taxon>Sar</taxon>
        <taxon>Alveolata</taxon>
        <taxon>Dinophyceae</taxon>
        <taxon>Suessiales</taxon>
        <taxon>Symbiodiniaceae</taxon>
        <taxon>Symbiodinium</taxon>
    </lineage>
</organism>
<dbReference type="PROSITE" id="PS50878">
    <property type="entry name" value="RT_POL"/>
    <property type="match status" value="1"/>
</dbReference>
<sequence length="1259" mass="142022">MSEPSLRIGLPGALGDDDDEDLREKDSPSKKPRASHNKSPGEVTMDSLRQLLWEQAQMLLDAQKSSTAQVQHALQDLEKRQSQRMDVVEAQLQHHDAKAAGIEEKMLDLQDRLAKVEQGQSSAAGRGPDRRATLVFGGWKNQTRKSVLLHQLNGAIAGLNLKEQFDSDPFTTGLRRSIALCNFKKRDGEGEDGCRARMLSILQTINAAKVDMDGADKPLWCSFSRSPEERGRAALAALVKKSVMRLCPGRGGDLEVEFSSGMTWIREDQLSGMGNAPREVRNPMEVLTKAGKGWIDEHTLAKWCEVNDDQRGSSSAVDESLRSATESSSNGFKILGWNIGGADPHQLSKAVVDGSGSHLGKNDLMLLQELPRACEGWSYMQISGQRLVGHRAGSQWRGTGLWYDERAWCVLRKLGTRKGTWFKLRHLEYPFELWLGTAHFTPGCPVQQYEEEAANHFGGLPRAAHRVVFQGDVNTGFTWQADEGDVTAVAKEGKGGVLHQVCLEHSLRILSPGPAYQQLPTTRPRQEDREGQCIDIFAGKCVLPRGVWIHADSFMCLGTDHELLESRFAFPTPKNHSRHASQPRVWTGHLEQIDHIDQDVLEALAHSHTKQKPGMGYRDTKEVKAAFAEAKRQGTSQLWKHALKLRKEARKKWEWDRLQRASQGDWGSFRALKRPKQEGWDVVFSEHQQGDPHVAVHEHLTSVYDGEEISPGETWRGDIEAFTIEELRTGLGHMKRGKSVGVDGTSVELLQGIVAVPGGEGHLLEYFNRVLTTQEIPSKWNEPLLVMIPKVTAPTLPKHLRPIAMSSAVGKLFARLLLNRALPKICPTTYAQGAGKHRQTADYLYTVFRTLELCREWGHPLTMFKLDLEKAFDRLDRPALLHQLEARLGAGAELQCWRGLLRTTRACLQTPWGNSTVNMKRGIKQGSVESPSFFGHITEMVLAMAVASPRWQEHPRVLEGMDAEEMLFVDDGVLWTRSCRAMESRVGELVGYLSNFGLSLNPQKCQLYVSKNVRDGDEIRVSDTVVKASGVMEVMGISMYVGISIYELISPLTSRARAKFWELRHIFRCKSGMKGRVRVLQRVIGATALWCLCSFPPDAAAMSLLNATQLQLMVWLLRFSKKESESWVEYRQRAFRGARSALCNSGVERWSTLWLRRWWSFAGHRVRGMLAPHPVISSLYEDFRTGPWWQLEKQKKDGLKHCQHYPRLSNLETKMNMVTQGPWRIRAHDRVAWKQLEDRWVELMDLPWSSGRQLSIRDL</sequence>
<dbReference type="EMBL" id="CAJNJA010012056">
    <property type="protein sequence ID" value="CAE7287204.1"/>
    <property type="molecule type" value="Genomic_DNA"/>
</dbReference>
<name>A0A812MZ19_9DINO</name>
<comment type="caution">
    <text evidence="4">The sequence shown here is derived from an EMBL/GenBank/DDBJ whole genome shotgun (WGS) entry which is preliminary data.</text>
</comment>
<dbReference type="OrthoDB" id="408935at2759"/>
<dbReference type="Proteomes" id="UP000601435">
    <property type="component" value="Unassembled WGS sequence"/>
</dbReference>
<reference evidence="4" key="1">
    <citation type="submission" date="2021-02" db="EMBL/GenBank/DDBJ databases">
        <authorList>
            <person name="Dougan E. K."/>
            <person name="Rhodes N."/>
            <person name="Thang M."/>
            <person name="Chan C."/>
        </authorList>
    </citation>
    <scope>NUCLEOTIDE SEQUENCE</scope>
</reference>
<dbReference type="AlphaFoldDB" id="A0A812MZ19"/>
<evidence type="ECO:0000259" key="3">
    <source>
        <dbReference type="PROSITE" id="PS50878"/>
    </source>
</evidence>
<feature type="coiled-coil region" evidence="1">
    <location>
        <begin position="92"/>
        <end position="119"/>
    </location>
</feature>
<dbReference type="SUPFAM" id="SSF56219">
    <property type="entry name" value="DNase I-like"/>
    <property type="match status" value="1"/>
</dbReference>
<evidence type="ECO:0000256" key="2">
    <source>
        <dbReference type="SAM" id="MobiDB-lite"/>
    </source>
</evidence>
<protein>
    <submittedName>
        <fullName evidence="4">Pol protein</fullName>
    </submittedName>
</protein>
<accession>A0A812MZ19</accession>
<evidence type="ECO:0000313" key="5">
    <source>
        <dbReference type="Proteomes" id="UP000601435"/>
    </source>
</evidence>
<proteinExistence type="predicted"/>
<evidence type="ECO:0000313" key="4">
    <source>
        <dbReference type="EMBL" id="CAE7287204.1"/>
    </source>
</evidence>
<dbReference type="InterPro" id="IPR000477">
    <property type="entry name" value="RT_dom"/>
</dbReference>
<keyword evidence="1" id="KW-0175">Coiled coil</keyword>
<feature type="region of interest" description="Disordered" evidence="2">
    <location>
        <begin position="1"/>
        <end position="43"/>
    </location>
</feature>
<dbReference type="CDD" id="cd01650">
    <property type="entry name" value="RT_nLTR_like"/>
    <property type="match status" value="1"/>
</dbReference>
<gene>
    <name evidence="4" type="primary">Pol</name>
    <name evidence="4" type="ORF">SNEC2469_LOCUS7022</name>
</gene>